<dbReference type="Gene3D" id="3.60.15.10">
    <property type="entry name" value="Ribonuclease Z/Hydroxyacylglutathione hydrolase-like"/>
    <property type="match status" value="1"/>
</dbReference>
<dbReference type="SMART" id="SM00849">
    <property type="entry name" value="Lactamase_B"/>
    <property type="match status" value="1"/>
</dbReference>
<evidence type="ECO:0000313" key="4">
    <source>
        <dbReference type="Proteomes" id="UP000236584"/>
    </source>
</evidence>
<proteinExistence type="predicted"/>
<dbReference type="EMBL" id="CP026309">
    <property type="protein sequence ID" value="AUV80845.1"/>
    <property type="molecule type" value="Genomic_DNA"/>
</dbReference>
<evidence type="ECO:0000313" key="3">
    <source>
        <dbReference type="EMBL" id="AUV80845.1"/>
    </source>
</evidence>
<feature type="compositionally biased region" description="Basic and acidic residues" evidence="1">
    <location>
        <begin position="217"/>
        <end position="226"/>
    </location>
</feature>
<dbReference type="OrthoDB" id="28313at2157"/>
<dbReference type="SUPFAM" id="SSF56281">
    <property type="entry name" value="Metallo-hydrolase/oxidoreductase"/>
    <property type="match status" value="1"/>
</dbReference>
<reference evidence="3 4" key="1">
    <citation type="submission" date="2018-01" db="EMBL/GenBank/DDBJ databases">
        <title>Complete genome sequence of Salinigranum rubrum GX10T, an extremely halophilic archaeon isolated from a marine solar saltern.</title>
        <authorList>
            <person name="Han S."/>
        </authorList>
    </citation>
    <scope>NUCLEOTIDE SEQUENCE [LARGE SCALE GENOMIC DNA]</scope>
    <source>
        <strain evidence="3 4">GX10</strain>
    </source>
</reference>
<keyword evidence="4" id="KW-1185">Reference proteome</keyword>
<evidence type="ECO:0000256" key="1">
    <source>
        <dbReference type="SAM" id="MobiDB-lite"/>
    </source>
</evidence>
<dbReference type="InterPro" id="IPR001279">
    <property type="entry name" value="Metallo-B-lactamas"/>
</dbReference>
<organism evidence="3 4">
    <name type="scientific">Salinigranum rubrum</name>
    <dbReference type="NCBI Taxonomy" id="755307"/>
    <lineage>
        <taxon>Archaea</taxon>
        <taxon>Methanobacteriati</taxon>
        <taxon>Methanobacteriota</taxon>
        <taxon>Stenosarchaea group</taxon>
        <taxon>Halobacteria</taxon>
        <taxon>Halobacteriales</taxon>
        <taxon>Haloferacaceae</taxon>
        <taxon>Salinigranum</taxon>
    </lineage>
</organism>
<dbReference type="GeneID" id="35591128"/>
<sequence length="241" mass="26296">MSPSVPPSLEYFGLSSFALTADETRLLVDPWVSDPDWTDATVSDLEDVDAIFVTHGAYDHLGDTARIADASGATVYTEPAVADHLVVEGLPESQVDRVIWGNTVTVAGIQVRVIETRHLSYFESDGQRVSGMPLGFHFEFADASLYYVGDTSLFSDLELFVEVNTPDVVLLPVGSAPGDRAPLPPRDAAIAASWLSVDTVIPVHYVPGSEEVDQFRRELDRRRTGDSPEVVALSADERYEL</sequence>
<accession>A0A2I8VFZ8</accession>
<name>A0A2I8VFZ8_9EURY</name>
<feature type="domain" description="Metallo-beta-lactamase" evidence="2">
    <location>
        <begin position="13"/>
        <end position="204"/>
    </location>
</feature>
<feature type="region of interest" description="Disordered" evidence="1">
    <location>
        <begin position="217"/>
        <end position="241"/>
    </location>
</feature>
<protein>
    <submittedName>
        <fullName evidence="3">Metal-dependent hydrolase</fullName>
    </submittedName>
</protein>
<dbReference type="InterPro" id="IPR036866">
    <property type="entry name" value="RibonucZ/Hydroxyglut_hydro"/>
</dbReference>
<dbReference type="GO" id="GO:0016787">
    <property type="term" value="F:hydrolase activity"/>
    <property type="evidence" value="ECO:0007669"/>
    <property type="project" value="UniProtKB-KW"/>
</dbReference>
<dbReference type="RefSeq" id="WP_103424532.1">
    <property type="nucleotide sequence ID" value="NZ_CP026309.1"/>
</dbReference>
<gene>
    <name evidence="3" type="ORF">C2R22_03525</name>
</gene>
<evidence type="ECO:0000259" key="2">
    <source>
        <dbReference type="SMART" id="SM00849"/>
    </source>
</evidence>
<dbReference type="Proteomes" id="UP000236584">
    <property type="component" value="Chromosome"/>
</dbReference>
<dbReference type="Pfam" id="PF12706">
    <property type="entry name" value="Lactamase_B_2"/>
    <property type="match status" value="1"/>
</dbReference>
<dbReference type="AlphaFoldDB" id="A0A2I8VFZ8"/>
<dbReference type="PANTHER" id="PTHR43546">
    <property type="entry name" value="UPF0173 METAL-DEPENDENT HYDROLASE MJ1163-RELATED"/>
    <property type="match status" value="1"/>
</dbReference>
<keyword evidence="3" id="KW-0378">Hydrolase</keyword>
<dbReference type="PANTHER" id="PTHR43546:SF3">
    <property type="entry name" value="UPF0173 METAL-DEPENDENT HYDROLASE MJ1163"/>
    <property type="match status" value="1"/>
</dbReference>
<dbReference type="CDD" id="cd06262">
    <property type="entry name" value="metallo-hydrolase-like_MBL-fold"/>
    <property type="match status" value="1"/>
</dbReference>
<dbReference type="InterPro" id="IPR050114">
    <property type="entry name" value="UPF0173_UPF0282_UlaG_hydrolase"/>
</dbReference>
<dbReference type="NCBIfam" id="NF001911">
    <property type="entry name" value="PRK00685.1"/>
    <property type="match status" value="1"/>
</dbReference>
<dbReference type="KEGG" id="srub:C2R22_03525"/>